<proteinExistence type="predicted"/>
<evidence type="ECO:0000256" key="4">
    <source>
        <dbReference type="ARBA" id="ARBA00023163"/>
    </source>
</evidence>
<dbReference type="GO" id="GO:0003700">
    <property type="term" value="F:DNA-binding transcription factor activity"/>
    <property type="evidence" value="ECO:0007669"/>
    <property type="project" value="UniProtKB-ARBA"/>
</dbReference>
<dbReference type="NCBIfam" id="NF007430">
    <property type="entry name" value="PRK09975.1"/>
    <property type="match status" value="1"/>
</dbReference>
<dbReference type="PANTHER" id="PTHR43479:SF11">
    <property type="entry name" value="ACREF_ENVCD OPERON REPRESSOR-RELATED"/>
    <property type="match status" value="1"/>
</dbReference>
<evidence type="ECO:0000256" key="5">
    <source>
        <dbReference type="PROSITE-ProRule" id="PRU00335"/>
    </source>
</evidence>
<evidence type="ECO:0000313" key="8">
    <source>
        <dbReference type="EMBL" id="QPK00165.1"/>
    </source>
</evidence>
<dbReference type="InterPro" id="IPR013572">
    <property type="entry name" value="Tscrpt_reg_MAATS_C"/>
</dbReference>
<keyword evidence="4" id="KW-0804">Transcription</keyword>
<evidence type="ECO:0000259" key="7">
    <source>
        <dbReference type="PROSITE" id="PS50977"/>
    </source>
</evidence>
<dbReference type="SUPFAM" id="SSF48498">
    <property type="entry name" value="Tetracyclin repressor-like, C-terminal domain"/>
    <property type="match status" value="1"/>
</dbReference>
<reference evidence="8" key="1">
    <citation type="submission" date="2020-09" db="EMBL/GenBank/DDBJ databases">
        <title>First Report of a novel Colistin-Resistant species of Enterobacter cloacae complex Producing MCR-5 isolated from hospital sewage water.</title>
        <authorList>
            <person name="Zhou K."/>
        </authorList>
    </citation>
    <scope>NUCLEOTIDE SEQUENCE [LARGE SCALE GENOMIC DNA]</scope>
    <source>
        <strain evidence="8">HSW1412</strain>
    </source>
</reference>
<dbReference type="PROSITE" id="PS01081">
    <property type="entry name" value="HTH_TETR_1"/>
    <property type="match status" value="1"/>
</dbReference>
<gene>
    <name evidence="8" type="primary">envR</name>
    <name evidence="8" type="ORF">IDM36_20225</name>
</gene>
<dbReference type="FunFam" id="1.10.357.10:FF:000003">
    <property type="entry name" value="HTH-type transcriptional regulator AcrR"/>
    <property type="match status" value="1"/>
</dbReference>
<protein>
    <submittedName>
        <fullName evidence="8">AcrEF/envCD operon transcriptional regulator</fullName>
    </submittedName>
</protein>
<organism evidence="8">
    <name type="scientific">Enterobacter mori</name>
    <dbReference type="NCBI Taxonomy" id="539813"/>
    <lineage>
        <taxon>Bacteria</taxon>
        <taxon>Pseudomonadati</taxon>
        <taxon>Pseudomonadota</taxon>
        <taxon>Gammaproteobacteria</taxon>
        <taxon>Enterobacterales</taxon>
        <taxon>Enterobacteriaceae</taxon>
        <taxon>Enterobacter</taxon>
    </lineage>
</organism>
<accession>A0A7T0DVB8</accession>
<dbReference type="GO" id="GO:0003677">
    <property type="term" value="F:DNA binding"/>
    <property type="evidence" value="ECO:0007669"/>
    <property type="project" value="UniProtKB-UniRule"/>
</dbReference>
<dbReference type="EMBL" id="CP061801">
    <property type="protein sequence ID" value="QPK00165.1"/>
    <property type="molecule type" value="Genomic_DNA"/>
</dbReference>
<dbReference type="InterPro" id="IPR009057">
    <property type="entry name" value="Homeodomain-like_sf"/>
</dbReference>
<dbReference type="AlphaFoldDB" id="A0A7T0DVB8"/>
<dbReference type="Gene3D" id="1.10.357.10">
    <property type="entry name" value="Tetracycline Repressor, domain 2"/>
    <property type="match status" value="1"/>
</dbReference>
<keyword evidence="2" id="KW-0805">Transcription regulation</keyword>
<dbReference type="SUPFAM" id="SSF46689">
    <property type="entry name" value="Homeodomain-like"/>
    <property type="match status" value="1"/>
</dbReference>
<feature type="DNA-binding region" description="H-T-H motif" evidence="5">
    <location>
        <begin position="33"/>
        <end position="52"/>
    </location>
</feature>
<dbReference type="GO" id="GO:0009410">
    <property type="term" value="P:response to xenobiotic stimulus"/>
    <property type="evidence" value="ECO:0007669"/>
    <property type="project" value="UniProtKB-ARBA"/>
</dbReference>
<sequence>MARKKKEEAQKTRQQLLEAAITQFATRGVANTTLTDIADAAKVTRGAVYWHFTSKSEIFNAIWEQQLPFREIIHDRLSLSENDDPLLVIREKFITALQYIAHEPRQCALLQILYHKCEFNSDMISECEIRRRIGFNYESLRVSLEKCISQKLISPQVNVELTLIVFHGFFSGIIKNWLMNKDSFNLYQQAPALVDNILATLHVTRVPPYDDIYGSASGNISPCSQSASISSALTGLPNR</sequence>
<keyword evidence="1" id="KW-0678">Repressor</keyword>
<dbReference type="InterPro" id="IPR050624">
    <property type="entry name" value="HTH-type_Tx_Regulator"/>
</dbReference>
<feature type="region of interest" description="Disordered" evidence="6">
    <location>
        <begin position="220"/>
        <end position="239"/>
    </location>
</feature>
<evidence type="ECO:0000256" key="3">
    <source>
        <dbReference type="ARBA" id="ARBA00023125"/>
    </source>
</evidence>
<keyword evidence="3 5" id="KW-0238">DNA-binding</keyword>
<evidence type="ECO:0000256" key="6">
    <source>
        <dbReference type="SAM" id="MobiDB-lite"/>
    </source>
</evidence>
<dbReference type="PROSITE" id="PS50977">
    <property type="entry name" value="HTH_TETR_2"/>
    <property type="match status" value="1"/>
</dbReference>
<dbReference type="Pfam" id="PF00440">
    <property type="entry name" value="TetR_N"/>
    <property type="match status" value="1"/>
</dbReference>
<dbReference type="InterPro" id="IPR001647">
    <property type="entry name" value="HTH_TetR"/>
</dbReference>
<dbReference type="GO" id="GO:0045892">
    <property type="term" value="P:negative regulation of DNA-templated transcription"/>
    <property type="evidence" value="ECO:0007669"/>
    <property type="project" value="UniProtKB-ARBA"/>
</dbReference>
<dbReference type="InterPro" id="IPR023772">
    <property type="entry name" value="DNA-bd_HTH_TetR-type_CS"/>
</dbReference>
<dbReference type="InterPro" id="IPR036271">
    <property type="entry name" value="Tet_transcr_reg_TetR-rel_C_sf"/>
</dbReference>
<dbReference type="Pfam" id="PF08361">
    <property type="entry name" value="TetR_C_2"/>
    <property type="match status" value="1"/>
</dbReference>
<evidence type="ECO:0000256" key="1">
    <source>
        <dbReference type="ARBA" id="ARBA00022491"/>
    </source>
</evidence>
<dbReference type="PRINTS" id="PR00455">
    <property type="entry name" value="HTHTETR"/>
</dbReference>
<feature type="compositionally biased region" description="Low complexity" evidence="6">
    <location>
        <begin position="220"/>
        <end position="232"/>
    </location>
</feature>
<feature type="domain" description="HTH tetR-type" evidence="7">
    <location>
        <begin position="10"/>
        <end position="70"/>
    </location>
</feature>
<evidence type="ECO:0000256" key="2">
    <source>
        <dbReference type="ARBA" id="ARBA00023015"/>
    </source>
</evidence>
<name>A0A7T0DVB8_9ENTR</name>
<dbReference type="PANTHER" id="PTHR43479">
    <property type="entry name" value="ACREF/ENVCD OPERON REPRESSOR-RELATED"/>
    <property type="match status" value="1"/>
</dbReference>